<sequence>MLPPSRVARAKGRYSRNPDSAKKIETPIPPLASIRQSSPSALVSPVAPATCRPTTDMIATLRRPSSEARCPGALAARGVGPACIITCRLS</sequence>
<protein>
    <submittedName>
        <fullName evidence="2">Uncharacterized protein</fullName>
    </submittedName>
</protein>
<organism evidence="2 3">
    <name type="scientific">Actinocorallia libanotica</name>
    <dbReference type="NCBI Taxonomy" id="46162"/>
    <lineage>
        <taxon>Bacteria</taxon>
        <taxon>Bacillati</taxon>
        <taxon>Actinomycetota</taxon>
        <taxon>Actinomycetes</taxon>
        <taxon>Streptosporangiales</taxon>
        <taxon>Thermomonosporaceae</taxon>
        <taxon>Actinocorallia</taxon>
    </lineage>
</organism>
<feature type="region of interest" description="Disordered" evidence="1">
    <location>
        <begin position="1"/>
        <end position="47"/>
    </location>
</feature>
<reference evidence="2 3" key="1">
    <citation type="journal article" date="2019" name="Int. J. Syst. Evol. Microbiol.">
        <title>The Global Catalogue of Microorganisms (GCM) 10K type strain sequencing project: providing services to taxonomists for standard genome sequencing and annotation.</title>
        <authorList>
            <consortium name="The Broad Institute Genomics Platform"/>
            <consortium name="The Broad Institute Genome Sequencing Center for Infectious Disease"/>
            <person name="Wu L."/>
            <person name="Ma J."/>
        </authorList>
    </citation>
    <scope>NUCLEOTIDE SEQUENCE [LARGE SCALE GENOMIC DNA]</scope>
    <source>
        <strain evidence="2 3">JCM 10696</strain>
    </source>
</reference>
<dbReference type="EMBL" id="BAAAHH010000019">
    <property type="protein sequence ID" value="GAA0957559.1"/>
    <property type="molecule type" value="Genomic_DNA"/>
</dbReference>
<gene>
    <name evidence="2" type="ORF">GCM10009550_45120</name>
</gene>
<evidence type="ECO:0000313" key="3">
    <source>
        <dbReference type="Proteomes" id="UP001500665"/>
    </source>
</evidence>
<evidence type="ECO:0000256" key="1">
    <source>
        <dbReference type="SAM" id="MobiDB-lite"/>
    </source>
</evidence>
<evidence type="ECO:0000313" key="2">
    <source>
        <dbReference type="EMBL" id="GAA0957559.1"/>
    </source>
</evidence>
<comment type="caution">
    <text evidence="2">The sequence shown here is derived from an EMBL/GenBank/DDBJ whole genome shotgun (WGS) entry which is preliminary data.</text>
</comment>
<feature type="compositionally biased region" description="Low complexity" evidence="1">
    <location>
        <begin position="37"/>
        <end position="47"/>
    </location>
</feature>
<keyword evidence="3" id="KW-1185">Reference proteome</keyword>
<name>A0ABN1RHW5_9ACTN</name>
<proteinExistence type="predicted"/>
<dbReference type="Proteomes" id="UP001500665">
    <property type="component" value="Unassembled WGS sequence"/>
</dbReference>
<accession>A0ABN1RHW5</accession>